<proteinExistence type="predicted"/>
<evidence type="ECO:0000313" key="3">
    <source>
        <dbReference type="EMBL" id="CAF4000634.1"/>
    </source>
</evidence>
<dbReference type="Proteomes" id="UP000663836">
    <property type="component" value="Unassembled WGS sequence"/>
</dbReference>
<dbReference type="Gene3D" id="3.90.1150.170">
    <property type="match status" value="1"/>
</dbReference>
<comment type="caution">
    <text evidence="2">The sequence shown here is derived from an EMBL/GenBank/DDBJ whole genome shotgun (WGS) entry which is preliminary data.</text>
</comment>
<organism evidence="2">
    <name type="scientific">Rotaria sordida</name>
    <dbReference type="NCBI Taxonomy" id="392033"/>
    <lineage>
        <taxon>Eukaryota</taxon>
        <taxon>Metazoa</taxon>
        <taxon>Spiralia</taxon>
        <taxon>Gnathifera</taxon>
        <taxon>Rotifera</taxon>
        <taxon>Eurotatoria</taxon>
        <taxon>Bdelloidea</taxon>
        <taxon>Philodinida</taxon>
        <taxon>Philodinidae</taxon>
        <taxon>Rotaria</taxon>
    </lineage>
</organism>
<sequence>MNAMKKKSNEEFHSMTLDPIDWKSTREQAHQMLDIALDFREKSRERPTWLPLPTEVQQHLTKENLLKEGKSLKKVCEDMTKDVLPYCGDNTHPRFWG</sequence>
<dbReference type="AlphaFoldDB" id="A0A814VZW6"/>
<dbReference type="Proteomes" id="UP000663864">
    <property type="component" value="Unassembled WGS sequence"/>
</dbReference>
<name>A0A814VZW6_9BILA</name>
<feature type="region of interest" description="Disordered" evidence="1">
    <location>
        <begin position="1"/>
        <end position="20"/>
    </location>
</feature>
<dbReference type="EMBL" id="CAJNOT010001414">
    <property type="protein sequence ID" value="CAF1195527.1"/>
    <property type="molecule type" value="Genomic_DNA"/>
</dbReference>
<evidence type="ECO:0000313" key="2">
    <source>
        <dbReference type="EMBL" id="CAF1195527.1"/>
    </source>
</evidence>
<gene>
    <name evidence="3" type="ORF">JBS370_LOCUS26253</name>
    <name evidence="2" type="ORF">ZHD862_LOCUS22552</name>
</gene>
<protein>
    <submittedName>
        <fullName evidence="2">Uncharacterized protein</fullName>
    </submittedName>
</protein>
<reference evidence="2" key="1">
    <citation type="submission" date="2021-02" db="EMBL/GenBank/DDBJ databases">
        <authorList>
            <person name="Nowell W R."/>
        </authorList>
    </citation>
    <scope>NUCLEOTIDE SEQUENCE</scope>
</reference>
<evidence type="ECO:0000256" key="1">
    <source>
        <dbReference type="SAM" id="MobiDB-lite"/>
    </source>
</evidence>
<dbReference type="EMBL" id="CAJOBD010004584">
    <property type="protein sequence ID" value="CAF4000634.1"/>
    <property type="molecule type" value="Genomic_DNA"/>
</dbReference>
<dbReference type="SUPFAM" id="SSF53383">
    <property type="entry name" value="PLP-dependent transferases"/>
    <property type="match status" value="1"/>
</dbReference>
<dbReference type="InterPro" id="IPR015424">
    <property type="entry name" value="PyrdxlP-dep_Trfase"/>
</dbReference>
<accession>A0A814VZW6</accession>